<dbReference type="Proteomes" id="UP000825890">
    <property type="component" value="Unassembled WGS sequence"/>
</dbReference>
<proteinExistence type="predicted"/>
<evidence type="ECO:0000313" key="4">
    <source>
        <dbReference type="Proteomes" id="UP000825890"/>
    </source>
</evidence>
<gene>
    <name evidence="3" type="ORF">CKM354_000444600</name>
</gene>
<dbReference type="OrthoDB" id="10359536at2759"/>
<dbReference type="RefSeq" id="XP_044655617.1">
    <property type="nucleotide sequence ID" value="XM_044799682.1"/>
</dbReference>
<feature type="compositionally biased region" description="Polar residues" evidence="2">
    <location>
        <begin position="1"/>
        <end position="19"/>
    </location>
</feature>
<dbReference type="EMBL" id="BOLY01000003">
    <property type="protein sequence ID" value="GIZ41130.1"/>
    <property type="molecule type" value="Genomic_DNA"/>
</dbReference>
<dbReference type="GeneID" id="68290021"/>
<protein>
    <submittedName>
        <fullName evidence="3">Uncharacterized protein</fullName>
    </submittedName>
</protein>
<organism evidence="3 4">
    <name type="scientific">Cercospora kikuchii</name>
    <dbReference type="NCBI Taxonomy" id="84275"/>
    <lineage>
        <taxon>Eukaryota</taxon>
        <taxon>Fungi</taxon>
        <taxon>Dikarya</taxon>
        <taxon>Ascomycota</taxon>
        <taxon>Pezizomycotina</taxon>
        <taxon>Dothideomycetes</taxon>
        <taxon>Dothideomycetidae</taxon>
        <taxon>Mycosphaerellales</taxon>
        <taxon>Mycosphaerellaceae</taxon>
        <taxon>Cercospora</taxon>
    </lineage>
</organism>
<name>A0A9P3FG58_9PEZI</name>
<evidence type="ECO:0000313" key="3">
    <source>
        <dbReference type="EMBL" id="GIZ41130.1"/>
    </source>
</evidence>
<evidence type="ECO:0000256" key="1">
    <source>
        <dbReference type="SAM" id="Coils"/>
    </source>
</evidence>
<keyword evidence="4" id="KW-1185">Reference proteome</keyword>
<reference evidence="3 4" key="1">
    <citation type="submission" date="2021-01" db="EMBL/GenBank/DDBJ databases">
        <title>Cercospora kikuchii MAFF 305040 whole genome shotgun sequence.</title>
        <authorList>
            <person name="Kashiwa T."/>
            <person name="Suzuki T."/>
        </authorList>
    </citation>
    <scope>NUCLEOTIDE SEQUENCE [LARGE SCALE GENOMIC DNA]</scope>
    <source>
        <strain evidence="3 4">MAFF 305040</strain>
    </source>
</reference>
<keyword evidence="1" id="KW-0175">Coiled coil</keyword>
<feature type="region of interest" description="Disordered" evidence="2">
    <location>
        <begin position="389"/>
        <end position="450"/>
    </location>
</feature>
<comment type="caution">
    <text evidence="3">The sequence shown here is derived from an EMBL/GenBank/DDBJ whole genome shotgun (WGS) entry which is preliminary data.</text>
</comment>
<feature type="region of interest" description="Disordered" evidence="2">
    <location>
        <begin position="1"/>
        <end position="21"/>
    </location>
</feature>
<accession>A0A9P3FG58</accession>
<feature type="compositionally biased region" description="Basic and acidic residues" evidence="2">
    <location>
        <begin position="389"/>
        <end position="405"/>
    </location>
</feature>
<evidence type="ECO:0000256" key="2">
    <source>
        <dbReference type="SAM" id="MobiDB-lite"/>
    </source>
</evidence>
<sequence>MSTSEASHGAEQQSISSGYERSDIAHDDKTANASTAPSLLRSAPLIVDYLAQLRLASFSEEASQIRLHFKESGISKLESDTIFDAIGQLVIKTNGAFESATEKVREINMRLHKDEQLVIVRQNYDYWSIDDMETRLDLEAMQNFMKGLAASVNEIKEGFVVVHDVAQEIKSAVVNDTDLGTVQVQQNDTPAAKPQAIDQNTSEKTIVNDFQAEAQNALESLRKLNQQVDEESEQSGFQDVGIKALTGLKIELTSIMDYFQTLSVQLDGMSDEMAQKFIDLRHSDISSERSAAERREFLKYVATCTDATGVSFPIFEDLLKDFIRPSIQSMEILAMESTSEQRKRFKKYYRNAMKGYTQATENLAEKSNDEILVLLKAGVSVVDMREGQRTHEVQLGDQKKGKDEPGAGAQQEVDSAADDSYGDGPMLGSKTEVFGTDEGGESEAARKLGQSAARVTKMFDNEIGLADGQFDHKVFK</sequence>
<dbReference type="AlphaFoldDB" id="A0A9P3FG58"/>
<feature type="coiled-coil region" evidence="1">
    <location>
        <begin position="207"/>
        <end position="234"/>
    </location>
</feature>